<evidence type="ECO:0000313" key="2">
    <source>
        <dbReference type="EMBL" id="EPX82886.1"/>
    </source>
</evidence>
<dbReference type="EMBL" id="AOLV01000038">
    <property type="protein sequence ID" value="EPX82886.1"/>
    <property type="molecule type" value="Genomic_DNA"/>
</dbReference>
<dbReference type="Proteomes" id="UP000015346">
    <property type="component" value="Unassembled WGS sequence"/>
</dbReference>
<dbReference type="STRING" id="1123069.ruthe_03111"/>
<feature type="domain" description="Metallo-beta-lactamase" evidence="1">
    <location>
        <begin position="20"/>
        <end position="151"/>
    </location>
</feature>
<dbReference type="Pfam" id="PF00753">
    <property type="entry name" value="Lactamase_B"/>
    <property type="match status" value="1"/>
</dbReference>
<dbReference type="HOGENOM" id="CLU_1516828_0_0_5"/>
<dbReference type="SUPFAM" id="SSF56281">
    <property type="entry name" value="Metallo-hydrolase/oxidoreductase"/>
    <property type="match status" value="1"/>
</dbReference>
<dbReference type="Gene3D" id="3.60.15.10">
    <property type="entry name" value="Ribonuclease Z/Hydroxyacylglutathione hydrolase-like"/>
    <property type="match status" value="1"/>
</dbReference>
<comment type="caution">
    <text evidence="2">The sequence shown here is derived from an EMBL/GenBank/DDBJ whole genome shotgun (WGS) entry which is preliminary data.</text>
</comment>
<dbReference type="InterPro" id="IPR036866">
    <property type="entry name" value="RibonucZ/Hydroxyglut_hydro"/>
</dbReference>
<evidence type="ECO:0000259" key="1">
    <source>
        <dbReference type="Pfam" id="PF00753"/>
    </source>
</evidence>
<accession>S9QN40</accession>
<reference evidence="2 3" key="1">
    <citation type="journal article" date="2013" name="Stand. Genomic Sci.">
        <title>Genome sequence of the reddish-pigmented Rubellimicrobium thermophilum type strain (DSM 16684(T)), a member of the Roseobacter clade.</title>
        <authorList>
            <person name="Fiebig A."/>
            <person name="Riedel T."/>
            <person name="Gronow S."/>
            <person name="Petersen J."/>
            <person name="Klenk H.P."/>
            <person name="Goker M."/>
        </authorList>
    </citation>
    <scope>NUCLEOTIDE SEQUENCE [LARGE SCALE GENOMIC DNA]</scope>
    <source>
        <strain evidence="2 3">DSM 16684</strain>
    </source>
</reference>
<organism evidence="2 3">
    <name type="scientific">Rubellimicrobium thermophilum DSM 16684</name>
    <dbReference type="NCBI Taxonomy" id="1123069"/>
    <lineage>
        <taxon>Bacteria</taxon>
        <taxon>Pseudomonadati</taxon>
        <taxon>Pseudomonadota</taxon>
        <taxon>Alphaproteobacteria</taxon>
        <taxon>Rhodobacterales</taxon>
        <taxon>Roseobacteraceae</taxon>
        <taxon>Rubellimicrobium</taxon>
    </lineage>
</organism>
<sequence length="177" mass="19370">MWTMSAGPPDCRRGPGCRPFPHATYWFPAEDCAFWERRALAGDDLAGRIWMDSIAPLLTAGVAQRVPADHDFGSGLRFRPAFGHSPGMVRIDLETGAGQVVFAADILHNPLQLRLPDLSTCFCEDPLAAAATRRAFLEEVADSGLIVLPAHFAYPVAGTVIRRGEVFAFRYLDGRTL</sequence>
<proteinExistence type="predicted"/>
<name>S9QN40_9RHOB</name>
<gene>
    <name evidence="2" type="ORF">ruthe_03111</name>
</gene>
<keyword evidence="3" id="KW-1185">Reference proteome</keyword>
<dbReference type="InterPro" id="IPR001279">
    <property type="entry name" value="Metallo-B-lactamas"/>
</dbReference>
<dbReference type="AlphaFoldDB" id="S9QN40"/>
<protein>
    <recommendedName>
        <fullName evidence="1">Metallo-beta-lactamase domain-containing protein</fullName>
    </recommendedName>
</protein>
<evidence type="ECO:0000313" key="3">
    <source>
        <dbReference type="Proteomes" id="UP000015346"/>
    </source>
</evidence>
<dbReference type="RefSeq" id="WP_021099168.1">
    <property type="nucleotide sequence ID" value="NZ_KE557324.1"/>
</dbReference>